<dbReference type="Gene3D" id="3.30.200.20">
    <property type="entry name" value="Phosphorylase Kinase, domain 1"/>
    <property type="match status" value="1"/>
</dbReference>
<comment type="caution">
    <text evidence="2">The sequence shown here is derived from an EMBL/GenBank/DDBJ whole genome shotgun (WGS) entry which is preliminary data.</text>
</comment>
<accession>A0A7Z0BTX7</accession>
<keyword evidence="2" id="KW-0418">Kinase</keyword>
<dbReference type="EMBL" id="JACBZF010000001">
    <property type="protein sequence ID" value="NYH93725.1"/>
    <property type="molecule type" value="Genomic_DNA"/>
</dbReference>
<organism evidence="2 3">
    <name type="scientific">Novosphingobium marinum</name>
    <dbReference type="NCBI Taxonomy" id="1514948"/>
    <lineage>
        <taxon>Bacteria</taxon>
        <taxon>Pseudomonadati</taxon>
        <taxon>Pseudomonadota</taxon>
        <taxon>Alphaproteobacteria</taxon>
        <taxon>Sphingomonadales</taxon>
        <taxon>Sphingomonadaceae</taxon>
        <taxon>Novosphingobium</taxon>
    </lineage>
</organism>
<evidence type="ECO:0000313" key="2">
    <source>
        <dbReference type="EMBL" id="NYH93725.1"/>
    </source>
</evidence>
<name>A0A7Z0BTX7_9SPHN</name>
<dbReference type="Pfam" id="PF01636">
    <property type="entry name" value="APH"/>
    <property type="match status" value="1"/>
</dbReference>
<dbReference type="CDD" id="cd05154">
    <property type="entry name" value="ACAD10_11_N-like"/>
    <property type="match status" value="1"/>
</dbReference>
<evidence type="ECO:0000313" key="3">
    <source>
        <dbReference type="Proteomes" id="UP000522081"/>
    </source>
</evidence>
<dbReference type="InterPro" id="IPR002575">
    <property type="entry name" value="Aminoglycoside_PTrfase"/>
</dbReference>
<feature type="domain" description="Aminoglycoside phosphotransferase" evidence="1">
    <location>
        <begin position="140"/>
        <end position="364"/>
    </location>
</feature>
<evidence type="ECO:0000259" key="1">
    <source>
        <dbReference type="Pfam" id="PF01636"/>
    </source>
</evidence>
<dbReference type="PANTHER" id="PTHR21310">
    <property type="entry name" value="AMINOGLYCOSIDE PHOSPHOTRANSFERASE-RELATED-RELATED"/>
    <property type="match status" value="1"/>
</dbReference>
<dbReference type="InterPro" id="IPR011009">
    <property type="entry name" value="Kinase-like_dom_sf"/>
</dbReference>
<keyword evidence="3" id="KW-1185">Reference proteome</keyword>
<dbReference type="SUPFAM" id="SSF56112">
    <property type="entry name" value="Protein kinase-like (PK-like)"/>
    <property type="match status" value="1"/>
</dbReference>
<keyword evidence="2" id="KW-0808">Transferase</keyword>
<protein>
    <submittedName>
        <fullName evidence="2">Aminoglycoside phosphotransferase (APT) family kinase protein</fullName>
    </submittedName>
</protein>
<sequence length="423" mass="45487">MSLPAANRETLAAYLRSAARTIEGELGGGLEEANASRLSEASAIIARVAQQVVDSEQESSAEAEYRALVAAEREFGAMLAPRTETPGARHIDAADVETYLKGHARGGPGTEVTGAKLLAGGRCKVTALIEQEGAADLPSSLVLRQDWEGGATETSVVGEFALLELLHEEGVRVPRPLVLERSDALGLPFILVERIEGAVNGGLYEPPSSPALMRQLAEQLGKIHAVPLERAKRLFTEQSASAAGDPAAVDAFEHNHRTIGLRSKIVDAAIAWLRANSHLTGDQETLVHNDFGFHNVLTQGDRLTAVLDWELAKIGHPASDLGYVMHFVTKVVGWDEFLAWYREAGGSLIAPDVVHYHAVWNAVRLYGLIMQARHNLEIGRVDDIEISYACADNVMRLIAFLGELVLDADRVAAGSSASSVGFR</sequence>
<dbReference type="InterPro" id="IPR051678">
    <property type="entry name" value="AGP_Transferase"/>
</dbReference>
<gene>
    <name evidence="2" type="ORF">FHS75_000030</name>
</gene>
<dbReference type="PANTHER" id="PTHR21310:SF57">
    <property type="entry name" value="BLR2944 PROTEIN"/>
    <property type="match status" value="1"/>
</dbReference>
<dbReference type="GO" id="GO:0016301">
    <property type="term" value="F:kinase activity"/>
    <property type="evidence" value="ECO:0007669"/>
    <property type="project" value="UniProtKB-KW"/>
</dbReference>
<dbReference type="RefSeq" id="WP_179405701.1">
    <property type="nucleotide sequence ID" value="NZ_BMGF01000001.1"/>
</dbReference>
<dbReference type="AlphaFoldDB" id="A0A7Z0BTX7"/>
<dbReference type="Gene3D" id="3.90.1200.10">
    <property type="match status" value="1"/>
</dbReference>
<dbReference type="Proteomes" id="UP000522081">
    <property type="component" value="Unassembled WGS sequence"/>
</dbReference>
<dbReference type="InterPro" id="IPR041726">
    <property type="entry name" value="ACAD10_11_N"/>
</dbReference>
<reference evidence="2 3" key="1">
    <citation type="submission" date="2020-07" db="EMBL/GenBank/DDBJ databases">
        <title>Genomic Encyclopedia of Type Strains, Phase IV (KMG-IV): sequencing the most valuable type-strain genomes for metagenomic binning, comparative biology and taxonomic classification.</title>
        <authorList>
            <person name="Goeker M."/>
        </authorList>
    </citation>
    <scope>NUCLEOTIDE SEQUENCE [LARGE SCALE GENOMIC DNA]</scope>
    <source>
        <strain evidence="2 3">DSM 29043</strain>
    </source>
</reference>
<proteinExistence type="predicted"/>